<feature type="active site" description="Proton donor/acceptor" evidence="3">
    <location>
        <position position="241"/>
    </location>
</feature>
<protein>
    <submittedName>
        <fullName evidence="7">Hydroxymethylglutaryl-CoA synthase</fullName>
    </submittedName>
</protein>
<dbReference type="InterPro" id="IPR013746">
    <property type="entry name" value="HMG_CoA_synt_C_dom"/>
</dbReference>
<feature type="binding site" evidence="4">
    <location>
        <position position="250"/>
    </location>
    <ligand>
        <name>(3S)-3-hydroxy-3-methylglutaryl-CoA</name>
        <dbReference type="ChEBI" id="CHEBI:43074"/>
    </ligand>
</feature>
<organism evidence="7 8">
    <name type="scientific">Desemzia incerta</name>
    <dbReference type="NCBI Taxonomy" id="82801"/>
    <lineage>
        <taxon>Bacteria</taxon>
        <taxon>Bacillati</taxon>
        <taxon>Bacillota</taxon>
        <taxon>Bacilli</taxon>
        <taxon>Lactobacillales</taxon>
        <taxon>Carnobacteriaceae</taxon>
        <taxon>Desemzia</taxon>
    </lineage>
</organism>
<dbReference type="EMBL" id="FOXW01000005">
    <property type="protein sequence ID" value="SFQ32928.1"/>
    <property type="molecule type" value="Genomic_DNA"/>
</dbReference>
<evidence type="ECO:0000313" key="8">
    <source>
        <dbReference type="Proteomes" id="UP000199136"/>
    </source>
</evidence>
<feature type="active site" description="Proton donor/acceptor" evidence="3">
    <location>
        <position position="87"/>
    </location>
</feature>
<keyword evidence="8" id="KW-1185">Reference proteome</keyword>
<dbReference type="STRING" id="82801.SAMN04488506_1480"/>
<evidence type="ECO:0000259" key="6">
    <source>
        <dbReference type="Pfam" id="PF08540"/>
    </source>
</evidence>
<feature type="active site" description="Acyl-thioester intermediate" evidence="3">
    <location>
        <position position="119"/>
    </location>
</feature>
<reference evidence="7 8" key="1">
    <citation type="submission" date="2016-10" db="EMBL/GenBank/DDBJ databases">
        <authorList>
            <person name="de Groot N.N."/>
        </authorList>
    </citation>
    <scope>NUCLEOTIDE SEQUENCE [LARGE SCALE GENOMIC DNA]</scope>
    <source>
        <strain evidence="7 8">DSM 20581</strain>
    </source>
</reference>
<dbReference type="GO" id="GO:0006084">
    <property type="term" value="P:acetyl-CoA metabolic process"/>
    <property type="evidence" value="ECO:0007669"/>
    <property type="project" value="InterPro"/>
</dbReference>
<keyword evidence="2" id="KW-0808">Transferase</keyword>
<name>A0A1I5XLW6_9LACT</name>
<dbReference type="Pfam" id="PF01154">
    <property type="entry name" value="HMG_CoA_synt_N"/>
    <property type="match status" value="1"/>
</dbReference>
<feature type="binding site" evidence="4">
    <location>
        <position position="283"/>
    </location>
    <ligand>
        <name>(3S)-3-hydroxy-3-methylglutaryl-CoA</name>
        <dbReference type="ChEBI" id="CHEBI:43074"/>
    </ligand>
</feature>
<dbReference type="PANTHER" id="PTHR43323">
    <property type="entry name" value="3-HYDROXY-3-METHYLGLUTARYL COENZYME A SYNTHASE"/>
    <property type="match status" value="1"/>
</dbReference>
<gene>
    <name evidence="7" type="ORF">SAMN04488506_1480</name>
</gene>
<evidence type="ECO:0000313" key="7">
    <source>
        <dbReference type="EMBL" id="SFQ32928.1"/>
    </source>
</evidence>
<feature type="domain" description="Hydroxymethylglutaryl-coenzyme A synthase C-terminal" evidence="6">
    <location>
        <begin position="268"/>
        <end position="359"/>
    </location>
</feature>
<comment type="similarity">
    <text evidence="1">Belongs to the thiolase-like superfamily. HMG-CoA synthase family.</text>
</comment>
<feature type="binding site" evidence="4">
    <location>
        <position position="37"/>
    </location>
    <ligand>
        <name>(3S)-3-hydroxy-3-methylglutaryl-CoA</name>
        <dbReference type="ChEBI" id="CHEBI:43074"/>
    </ligand>
</feature>
<evidence type="ECO:0000259" key="5">
    <source>
        <dbReference type="Pfam" id="PF01154"/>
    </source>
</evidence>
<evidence type="ECO:0000256" key="4">
    <source>
        <dbReference type="PIRSR" id="PIRSR611554-2"/>
    </source>
</evidence>
<dbReference type="SUPFAM" id="SSF53901">
    <property type="entry name" value="Thiolase-like"/>
    <property type="match status" value="2"/>
</dbReference>
<evidence type="ECO:0000256" key="1">
    <source>
        <dbReference type="ARBA" id="ARBA00007061"/>
    </source>
</evidence>
<dbReference type="Gene3D" id="3.40.47.10">
    <property type="match status" value="2"/>
</dbReference>
<feature type="domain" description="Hydroxymethylglutaryl-coenzyme A synthase C-terminal" evidence="6">
    <location>
        <begin position="188"/>
        <end position="262"/>
    </location>
</feature>
<dbReference type="CDD" id="cd00827">
    <property type="entry name" value="init_cond_enzymes"/>
    <property type="match status" value="1"/>
</dbReference>
<accession>A0A1I5XLW6</accession>
<dbReference type="InterPro" id="IPR013528">
    <property type="entry name" value="HMG_CoA_synth_N"/>
</dbReference>
<dbReference type="InterPro" id="IPR016039">
    <property type="entry name" value="Thiolase-like"/>
</dbReference>
<proteinExistence type="inferred from homology"/>
<dbReference type="InterPro" id="IPR011554">
    <property type="entry name" value="HMG_CoA_synthase_prok"/>
</dbReference>
<dbReference type="AlphaFoldDB" id="A0A1I5XLW6"/>
<dbReference type="GO" id="GO:0004421">
    <property type="term" value="F:hydroxymethylglutaryl-CoA synthase activity"/>
    <property type="evidence" value="ECO:0007669"/>
    <property type="project" value="InterPro"/>
</dbReference>
<sequence length="398" mass="44083">MTNKGEINLNIGIDKIGFYTPHTFIDMVKLAEARGVDPAKYTIGIGQEKMAVSPVTQDAVTLAANAALRILDEEDLEKIDLVVFGTESGIDSSKAAAVYVHDLLGIQSRARSIEIKQACYGATAGIQLAKGHIALHPESRVLVLGSDISRYGLNTPGEVTQGAGAVAMVISADPRILSLGDQSAYLTNDVMDFWRPTYSDTAYVDGKFSNEQYISFFLNTWKQFKSQTDLSIKDFEAMCFHLPYTKMGMKAMREIFVEGTSEDEERLTRHYKNSTLYNKTVGNIYTGSLYLSLISLLEQDETLKPGDRIGLFSYGSGAVGEFFTGILQPEYKEALAEAEHAKLFAEREEVSIEEYEEIFSEVLPVDGSNLQLTIENDPAMICVAGIEEHKRIYVNKNR</sequence>
<feature type="domain" description="Hydroxymethylglutaryl-coenzyme A synthase N-terminal" evidence="5">
    <location>
        <begin position="10"/>
        <end position="173"/>
    </location>
</feature>
<dbReference type="PANTHER" id="PTHR43323:SF2">
    <property type="entry name" value="HYDROXYMETHYLGLUTARYL-COA SYNTHASE"/>
    <property type="match status" value="1"/>
</dbReference>
<dbReference type="Proteomes" id="UP000199136">
    <property type="component" value="Unassembled WGS sequence"/>
</dbReference>
<evidence type="ECO:0000256" key="3">
    <source>
        <dbReference type="PIRSR" id="PIRSR611554-1"/>
    </source>
</evidence>
<dbReference type="Pfam" id="PF08540">
    <property type="entry name" value="HMG_CoA_synt_C"/>
    <property type="match status" value="2"/>
</dbReference>
<feature type="binding site" evidence="4">
    <location>
        <position position="151"/>
    </location>
    <ligand>
        <name>(3S)-3-hydroxy-3-methylglutaryl-CoA</name>
        <dbReference type="ChEBI" id="CHEBI:43074"/>
    </ligand>
</feature>
<evidence type="ECO:0000256" key="2">
    <source>
        <dbReference type="ARBA" id="ARBA00022679"/>
    </source>
</evidence>
<dbReference type="NCBIfam" id="TIGR01835">
    <property type="entry name" value="HMG-CoA-S_prok"/>
    <property type="match status" value="1"/>
</dbReference>